<dbReference type="Proteomes" id="UP000193648">
    <property type="component" value="Unassembled WGS sequence"/>
</dbReference>
<dbReference type="AlphaFoldDB" id="A0A1Y2G7C7"/>
<keyword evidence="2" id="KW-0812">Transmembrane</keyword>
<dbReference type="EMBL" id="MCFF01000065">
    <property type="protein sequence ID" value="ORY99799.1"/>
    <property type="molecule type" value="Genomic_DNA"/>
</dbReference>
<dbReference type="OrthoDB" id="3558022at2759"/>
<dbReference type="InParanoid" id="A0A1Y2G7C7"/>
<proteinExistence type="predicted"/>
<keyword evidence="2" id="KW-1133">Transmembrane helix</keyword>
<keyword evidence="2" id="KW-0472">Membrane</keyword>
<keyword evidence="4" id="KW-1185">Reference proteome</keyword>
<dbReference type="RefSeq" id="XP_021876033.1">
    <property type="nucleotide sequence ID" value="XM_022025938.1"/>
</dbReference>
<feature type="region of interest" description="Disordered" evidence="1">
    <location>
        <begin position="167"/>
        <end position="199"/>
    </location>
</feature>
<evidence type="ECO:0000256" key="1">
    <source>
        <dbReference type="SAM" id="MobiDB-lite"/>
    </source>
</evidence>
<feature type="transmembrane region" description="Helical" evidence="2">
    <location>
        <begin position="106"/>
        <end position="129"/>
    </location>
</feature>
<evidence type="ECO:0000313" key="3">
    <source>
        <dbReference type="EMBL" id="ORY99799.1"/>
    </source>
</evidence>
<feature type="compositionally biased region" description="Low complexity" evidence="1">
    <location>
        <begin position="1"/>
        <end position="17"/>
    </location>
</feature>
<feature type="region of interest" description="Disordered" evidence="1">
    <location>
        <begin position="1"/>
        <end position="32"/>
    </location>
</feature>
<feature type="compositionally biased region" description="Low complexity" evidence="1">
    <location>
        <begin position="174"/>
        <end position="185"/>
    </location>
</feature>
<gene>
    <name evidence="3" type="ORF">BCR41DRAFT_363744</name>
</gene>
<comment type="caution">
    <text evidence="3">The sequence shown here is derived from an EMBL/GenBank/DDBJ whole genome shotgun (WGS) entry which is preliminary data.</text>
</comment>
<organism evidence="3 4">
    <name type="scientific">Lobosporangium transversale</name>
    <dbReference type="NCBI Taxonomy" id="64571"/>
    <lineage>
        <taxon>Eukaryota</taxon>
        <taxon>Fungi</taxon>
        <taxon>Fungi incertae sedis</taxon>
        <taxon>Mucoromycota</taxon>
        <taxon>Mortierellomycotina</taxon>
        <taxon>Mortierellomycetes</taxon>
        <taxon>Mortierellales</taxon>
        <taxon>Mortierellaceae</taxon>
        <taxon>Lobosporangium</taxon>
    </lineage>
</organism>
<protein>
    <recommendedName>
        <fullName evidence="5">Transmembrane protein 242</fullName>
    </recommendedName>
</protein>
<name>A0A1Y2G7C7_9FUNG</name>
<evidence type="ECO:0008006" key="5">
    <source>
        <dbReference type="Google" id="ProtNLM"/>
    </source>
</evidence>
<evidence type="ECO:0000256" key="2">
    <source>
        <dbReference type="SAM" id="Phobius"/>
    </source>
</evidence>
<accession>A0A1Y2G7C7</accession>
<evidence type="ECO:0000313" key="4">
    <source>
        <dbReference type="Proteomes" id="UP000193648"/>
    </source>
</evidence>
<sequence length="228" mass="24349">MASTTSTTPGSASVSTPEAGAIASPSKPVPSNAPSKQFTNGFLMASGTAFLTGIFGSLMYQSWREKRRGINRVAAGTPVGPALQSLSTFKNTEALLREGRLLGIKAFAVATTLCLSGAVLVVGTTRWALEVETIPEFSAKMRDFFPKQKTKFVDAVVGADRSVFGGQTDESELTKSSSSSSSAPLSEEEKDLDHEDDNHILGRIERELRRLESEEEIVISQPSSDSNS</sequence>
<feature type="transmembrane region" description="Helical" evidence="2">
    <location>
        <begin position="41"/>
        <end position="60"/>
    </location>
</feature>
<reference evidence="3 4" key="1">
    <citation type="submission" date="2016-07" db="EMBL/GenBank/DDBJ databases">
        <title>Pervasive Adenine N6-methylation of Active Genes in Fungi.</title>
        <authorList>
            <consortium name="DOE Joint Genome Institute"/>
            <person name="Mondo S.J."/>
            <person name="Dannebaum R.O."/>
            <person name="Kuo R.C."/>
            <person name="Labutti K."/>
            <person name="Haridas S."/>
            <person name="Kuo A."/>
            <person name="Salamov A."/>
            <person name="Ahrendt S.R."/>
            <person name="Lipzen A."/>
            <person name="Sullivan W."/>
            <person name="Andreopoulos W.B."/>
            <person name="Clum A."/>
            <person name="Lindquist E."/>
            <person name="Daum C."/>
            <person name="Ramamoorthy G.K."/>
            <person name="Gryganskyi A."/>
            <person name="Culley D."/>
            <person name="Magnuson J.K."/>
            <person name="James T.Y."/>
            <person name="O'Malley M.A."/>
            <person name="Stajich J.E."/>
            <person name="Spatafora J.W."/>
            <person name="Visel A."/>
            <person name="Grigoriev I.V."/>
        </authorList>
    </citation>
    <scope>NUCLEOTIDE SEQUENCE [LARGE SCALE GENOMIC DNA]</scope>
    <source>
        <strain evidence="3 4">NRRL 3116</strain>
    </source>
</reference>
<dbReference type="GeneID" id="33567781"/>